<dbReference type="EMBL" id="JAJEQN010000005">
    <property type="protein sequence ID" value="MCC2220622.1"/>
    <property type="molecule type" value="Genomic_DNA"/>
</dbReference>
<dbReference type="RefSeq" id="WP_066556973.1">
    <property type="nucleotide sequence ID" value="NZ_JAJEQN010000005.1"/>
</dbReference>
<keyword evidence="1" id="KW-1133">Transmembrane helix</keyword>
<evidence type="ECO:0000313" key="2">
    <source>
        <dbReference type="EMBL" id="MCC2220622.1"/>
    </source>
</evidence>
<feature type="transmembrane region" description="Helical" evidence="1">
    <location>
        <begin position="12"/>
        <end position="31"/>
    </location>
</feature>
<evidence type="ECO:0000256" key="1">
    <source>
        <dbReference type="SAM" id="Phobius"/>
    </source>
</evidence>
<evidence type="ECO:0000313" key="3">
    <source>
        <dbReference type="Proteomes" id="UP001198200"/>
    </source>
</evidence>
<protein>
    <submittedName>
        <fullName evidence="2">TIGR04086 family membrane protein</fullName>
    </submittedName>
</protein>
<gene>
    <name evidence="2" type="ORF">LKD48_03025</name>
</gene>
<dbReference type="Pfam" id="PF12670">
    <property type="entry name" value="DUF3792"/>
    <property type="match status" value="1"/>
</dbReference>
<keyword evidence="3" id="KW-1185">Reference proteome</keyword>
<keyword evidence="1" id="KW-0812">Transmembrane</keyword>
<feature type="transmembrane region" description="Helical" evidence="1">
    <location>
        <begin position="96"/>
        <end position="115"/>
    </location>
</feature>
<dbReference type="AlphaFoldDB" id="A0AAE3E3C0"/>
<reference evidence="2 3" key="1">
    <citation type="submission" date="2021-10" db="EMBL/GenBank/DDBJ databases">
        <title>Anaerobic single-cell dispensing facilitates the cultivation of human gut bacteria.</title>
        <authorList>
            <person name="Afrizal A."/>
        </authorList>
    </citation>
    <scope>NUCLEOTIDE SEQUENCE [LARGE SCALE GENOMIC DNA]</scope>
    <source>
        <strain evidence="2 3">CLA-AA-H224</strain>
    </source>
</reference>
<sequence>MRSKLIPVIRTLLLSFLISIIILCLMALLMWKLSLSDGQVKTGLYLSYLLSCLFGGFCFGHIFPKRRILWGLCFGIGYFVLLALVCVVVAKATLSYPAFLVLGLCCLGGCAGSFFS</sequence>
<organism evidence="2 3">
    <name type="scientific">Anthropogastromicrobium aceti</name>
    <dbReference type="NCBI Taxonomy" id="2981768"/>
    <lineage>
        <taxon>Bacteria</taxon>
        <taxon>Bacillati</taxon>
        <taxon>Bacillota</taxon>
        <taxon>Clostridia</taxon>
        <taxon>Lachnospirales</taxon>
        <taxon>Lachnospiraceae</taxon>
        <taxon>Anthropogastromicrobium</taxon>
    </lineage>
</organism>
<dbReference type="NCBIfam" id="TIGR04086">
    <property type="entry name" value="TIGR04086_membr"/>
    <property type="match status" value="1"/>
</dbReference>
<accession>A0AAE3E3C0</accession>
<keyword evidence="1" id="KW-0472">Membrane</keyword>
<feature type="transmembrane region" description="Helical" evidence="1">
    <location>
        <begin position="43"/>
        <end position="62"/>
    </location>
</feature>
<dbReference type="InterPro" id="IPR023804">
    <property type="entry name" value="DUF3792_TM"/>
</dbReference>
<proteinExistence type="predicted"/>
<comment type="caution">
    <text evidence="2">The sequence shown here is derived from an EMBL/GenBank/DDBJ whole genome shotgun (WGS) entry which is preliminary data.</text>
</comment>
<name>A0AAE3E3C0_9FIRM</name>
<feature type="transmembrane region" description="Helical" evidence="1">
    <location>
        <begin position="69"/>
        <end position="90"/>
    </location>
</feature>
<dbReference type="Proteomes" id="UP001198200">
    <property type="component" value="Unassembled WGS sequence"/>
</dbReference>